<dbReference type="Gene3D" id="1.10.357.10">
    <property type="entry name" value="Tetracycline Repressor, domain 2"/>
    <property type="match status" value="1"/>
</dbReference>
<keyword evidence="1" id="KW-0805">Transcription regulation</keyword>
<dbReference type="InterPro" id="IPR036271">
    <property type="entry name" value="Tet_transcr_reg_TetR-rel_C_sf"/>
</dbReference>
<name>A0A5Q2MJM0_9ACTN</name>
<feature type="DNA-binding region" description="H-T-H motif" evidence="4">
    <location>
        <begin position="29"/>
        <end position="48"/>
    </location>
</feature>
<dbReference type="Proteomes" id="UP000392064">
    <property type="component" value="Chromosome"/>
</dbReference>
<protein>
    <submittedName>
        <fullName evidence="6">TetR family transcriptional regulator</fullName>
    </submittedName>
</protein>
<reference evidence="6 7" key="1">
    <citation type="submission" date="2019-11" db="EMBL/GenBank/DDBJ databases">
        <authorList>
            <person name="Li J."/>
        </authorList>
    </citation>
    <scope>NUCLEOTIDE SEQUENCE [LARGE SCALE GENOMIC DNA]</scope>
    <source>
        <strain evidence="6 7">MF47</strain>
    </source>
</reference>
<dbReference type="GO" id="GO:0000976">
    <property type="term" value="F:transcription cis-regulatory region binding"/>
    <property type="evidence" value="ECO:0007669"/>
    <property type="project" value="TreeGrafter"/>
</dbReference>
<gene>
    <name evidence="6" type="ORF">GEV26_01425</name>
</gene>
<dbReference type="Pfam" id="PF00440">
    <property type="entry name" value="TetR_N"/>
    <property type="match status" value="1"/>
</dbReference>
<dbReference type="PROSITE" id="PS50977">
    <property type="entry name" value="HTH_TETR_2"/>
    <property type="match status" value="1"/>
</dbReference>
<keyword evidence="2 4" id="KW-0238">DNA-binding</keyword>
<feature type="domain" description="HTH tetR-type" evidence="5">
    <location>
        <begin position="6"/>
        <end position="66"/>
    </location>
</feature>
<sequence length="221" mass="23688">MKAKNSLNRELVVESALRIVDASGLEALTVRKVADEFGVTPMALYWHFSNKEALLDAVGDAVVAGMGLPDPDLGLEGYLRDAMTALVDAMREHPHATPLVPHRLLMVEAGRDLTEMTLRKLVDEGFAIDKAAAVAHYALMMSMTLVVGEPGKETTVKPADRDEALAAKMSLLQSLPEDSYPLLRAAAPSMVNCADSDDYYGSAIDIFVAGVMAEARALATS</sequence>
<dbReference type="AlphaFoldDB" id="A0A5Q2MJM0"/>
<proteinExistence type="predicted"/>
<evidence type="ECO:0000256" key="1">
    <source>
        <dbReference type="ARBA" id="ARBA00023015"/>
    </source>
</evidence>
<dbReference type="PRINTS" id="PR00455">
    <property type="entry name" value="HTHTETR"/>
</dbReference>
<dbReference type="RefSeq" id="WP_153651413.1">
    <property type="nucleotide sequence ID" value="NZ_CP045737.1"/>
</dbReference>
<evidence type="ECO:0000313" key="6">
    <source>
        <dbReference type="EMBL" id="QGG40140.1"/>
    </source>
</evidence>
<evidence type="ECO:0000259" key="5">
    <source>
        <dbReference type="PROSITE" id="PS50977"/>
    </source>
</evidence>
<organism evidence="6 7">
    <name type="scientific">Aeromicrobium yanjiei</name>
    <dbReference type="NCBI Taxonomy" id="2662028"/>
    <lineage>
        <taxon>Bacteria</taxon>
        <taxon>Bacillati</taxon>
        <taxon>Actinomycetota</taxon>
        <taxon>Actinomycetes</taxon>
        <taxon>Propionibacteriales</taxon>
        <taxon>Nocardioidaceae</taxon>
        <taxon>Aeromicrobium</taxon>
    </lineage>
</organism>
<dbReference type="InterPro" id="IPR009057">
    <property type="entry name" value="Homeodomain-like_sf"/>
</dbReference>
<dbReference type="KEGG" id="aef:GEV26_01425"/>
<dbReference type="Pfam" id="PF02909">
    <property type="entry name" value="TetR_C_1"/>
    <property type="match status" value="1"/>
</dbReference>
<dbReference type="SUPFAM" id="SSF46689">
    <property type="entry name" value="Homeodomain-like"/>
    <property type="match status" value="1"/>
</dbReference>
<evidence type="ECO:0000256" key="2">
    <source>
        <dbReference type="ARBA" id="ARBA00023125"/>
    </source>
</evidence>
<evidence type="ECO:0000256" key="4">
    <source>
        <dbReference type="PROSITE-ProRule" id="PRU00335"/>
    </source>
</evidence>
<keyword evidence="7" id="KW-1185">Reference proteome</keyword>
<dbReference type="InterPro" id="IPR001647">
    <property type="entry name" value="HTH_TetR"/>
</dbReference>
<dbReference type="SUPFAM" id="SSF48498">
    <property type="entry name" value="Tetracyclin repressor-like, C-terminal domain"/>
    <property type="match status" value="1"/>
</dbReference>
<evidence type="ECO:0000313" key="7">
    <source>
        <dbReference type="Proteomes" id="UP000392064"/>
    </source>
</evidence>
<accession>A0A5Q2MJM0</accession>
<dbReference type="InterPro" id="IPR004111">
    <property type="entry name" value="Repressor_TetR_C"/>
</dbReference>
<keyword evidence="3" id="KW-0804">Transcription</keyword>
<dbReference type="InterPro" id="IPR050109">
    <property type="entry name" value="HTH-type_TetR-like_transc_reg"/>
</dbReference>
<dbReference type="EMBL" id="CP045737">
    <property type="protein sequence ID" value="QGG40140.1"/>
    <property type="molecule type" value="Genomic_DNA"/>
</dbReference>
<evidence type="ECO:0000256" key="3">
    <source>
        <dbReference type="ARBA" id="ARBA00023163"/>
    </source>
</evidence>
<dbReference type="GO" id="GO:0045892">
    <property type="term" value="P:negative regulation of DNA-templated transcription"/>
    <property type="evidence" value="ECO:0007669"/>
    <property type="project" value="InterPro"/>
</dbReference>
<dbReference type="PANTHER" id="PTHR30055:SF151">
    <property type="entry name" value="TRANSCRIPTIONAL REGULATORY PROTEIN"/>
    <property type="match status" value="1"/>
</dbReference>
<dbReference type="PANTHER" id="PTHR30055">
    <property type="entry name" value="HTH-TYPE TRANSCRIPTIONAL REGULATOR RUTR"/>
    <property type="match status" value="1"/>
</dbReference>
<dbReference type="GO" id="GO:0003700">
    <property type="term" value="F:DNA-binding transcription factor activity"/>
    <property type="evidence" value="ECO:0007669"/>
    <property type="project" value="TreeGrafter"/>
</dbReference>